<dbReference type="SUPFAM" id="SSF53613">
    <property type="entry name" value="Ribokinase-like"/>
    <property type="match status" value="1"/>
</dbReference>
<evidence type="ECO:0000256" key="3">
    <source>
        <dbReference type="ARBA" id="ARBA00022741"/>
    </source>
</evidence>
<name>A0AAU7W3M7_9MICO</name>
<dbReference type="PANTHER" id="PTHR43085">
    <property type="entry name" value="HEXOKINASE FAMILY MEMBER"/>
    <property type="match status" value="1"/>
</dbReference>
<dbReference type="AlphaFoldDB" id="A0AAU7W3M7"/>
<evidence type="ECO:0000256" key="5">
    <source>
        <dbReference type="ARBA" id="ARBA00022840"/>
    </source>
</evidence>
<evidence type="ECO:0000259" key="6">
    <source>
        <dbReference type="Pfam" id="PF00294"/>
    </source>
</evidence>
<gene>
    <name evidence="7" type="ORF">ABIQ69_12540</name>
</gene>
<keyword evidence="5" id="KW-0067">ATP-binding</keyword>
<keyword evidence="2" id="KW-0808">Transferase</keyword>
<reference evidence="7" key="1">
    <citation type="submission" date="2024-05" db="EMBL/GenBank/DDBJ databases">
        <authorList>
            <person name="Yu L."/>
        </authorList>
    </citation>
    <scope>NUCLEOTIDE SEQUENCE</scope>
    <source>
        <strain evidence="7">G08B096</strain>
    </source>
</reference>
<dbReference type="CDD" id="cd01166">
    <property type="entry name" value="KdgK"/>
    <property type="match status" value="1"/>
</dbReference>
<comment type="similarity">
    <text evidence="1">Belongs to the carbohydrate kinase PfkB family.</text>
</comment>
<dbReference type="GO" id="GO:0005524">
    <property type="term" value="F:ATP binding"/>
    <property type="evidence" value="ECO:0007669"/>
    <property type="project" value="UniProtKB-KW"/>
</dbReference>
<evidence type="ECO:0000256" key="1">
    <source>
        <dbReference type="ARBA" id="ARBA00010688"/>
    </source>
</evidence>
<protein>
    <submittedName>
        <fullName evidence="7">Sugar kinase</fullName>
    </submittedName>
</protein>
<organism evidence="7">
    <name type="scientific">Agromyces sp. G08B096</name>
    <dbReference type="NCBI Taxonomy" id="3156399"/>
    <lineage>
        <taxon>Bacteria</taxon>
        <taxon>Bacillati</taxon>
        <taxon>Actinomycetota</taxon>
        <taxon>Actinomycetes</taxon>
        <taxon>Micrococcales</taxon>
        <taxon>Microbacteriaceae</taxon>
        <taxon>Agromyces</taxon>
    </lineage>
</organism>
<sequence length="306" mass="31799">METRPQPEILAVGEAMALLAPAVAEPLATAREFRIDTAGAEANVASHAAALGRTAAFAGRLGDDALGHRIAHELDARGVDTRWIEFDPDAPTGLYLKDPGAGVRYYRAGSAASRMGPAFLDALPIETARVVHLSGITPALSPDCDAFLEAATDRVSAAGALLAFDVNHRPVLWTGSAHAESAAERLRALARRADVVFVGLDEAEALWGAQTPEAVRALLPEPRELIVKDGAVGAASVSRSGELVVVPTPSVEVVEVVGAGDAFAAGYLDALLDGRPVEARLAAGHARAATALADTADFPRAERIDE</sequence>
<dbReference type="EMBL" id="CP158374">
    <property type="protein sequence ID" value="XBX81433.1"/>
    <property type="molecule type" value="Genomic_DNA"/>
</dbReference>
<accession>A0AAU7W3M7</accession>
<keyword evidence="4 7" id="KW-0418">Kinase</keyword>
<dbReference type="Pfam" id="PF00294">
    <property type="entry name" value="PfkB"/>
    <property type="match status" value="1"/>
</dbReference>
<dbReference type="PANTHER" id="PTHR43085:SF1">
    <property type="entry name" value="PSEUDOURIDINE KINASE-RELATED"/>
    <property type="match status" value="1"/>
</dbReference>
<dbReference type="RefSeq" id="WP_350347455.1">
    <property type="nucleotide sequence ID" value="NZ_CP158374.1"/>
</dbReference>
<dbReference type="Gene3D" id="3.40.1190.20">
    <property type="match status" value="1"/>
</dbReference>
<keyword evidence="3" id="KW-0547">Nucleotide-binding</keyword>
<dbReference type="InterPro" id="IPR029056">
    <property type="entry name" value="Ribokinase-like"/>
</dbReference>
<dbReference type="InterPro" id="IPR011611">
    <property type="entry name" value="PfkB_dom"/>
</dbReference>
<evidence type="ECO:0000256" key="4">
    <source>
        <dbReference type="ARBA" id="ARBA00022777"/>
    </source>
</evidence>
<proteinExistence type="inferred from homology"/>
<evidence type="ECO:0000256" key="2">
    <source>
        <dbReference type="ARBA" id="ARBA00022679"/>
    </source>
</evidence>
<dbReference type="GO" id="GO:0016301">
    <property type="term" value="F:kinase activity"/>
    <property type="evidence" value="ECO:0007669"/>
    <property type="project" value="UniProtKB-KW"/>
</dbReference>
<evidence type="ECO:0000313" key="7">
    <source>
        <dbReference type="EMBL" id="XBX81433.1"/>
    </source>
</evidence>
<dbReference type="InterPro" id="IPR050306">
    <property type="entry name" value="PfkB_Carbo_kinase"/>
</dbReference>
<feature type="domain" description="Carbohydrate kinase PfkB" evidence="6">
    <location>
        <begin position="8"/>
        <end position="292"/>
    </location>
</feature>